<accession>A0ACA9KNE5</accession>
<organism evidence="1 2">
    <name type="scientific">Acaulospora colombiana</name>
    <dbReference type="NCBI Taxonomy" id="27376"/>
    <lineage>
        <taxon>Eukaryota</taxon>
        <taxon>Fungi</taxon>
        <taxon>Fungi incertae sedis</taxon>
        <taxon>Mucoromycota</taxon>
        <taxon>Glomeromycotina</taxon>
        <taxon>Glomeromycetes</taxon>
        <taxon>Diversisporales</taxon>
        <taxon>Acaulosporaceae</taxon>
        <taxon>Acaulospora</taxon>
    </lineage>
</organism>
<dbReference type="EMBL" id="CAJVPT010002414">
    <property type="protein sequence ID" value="CAG8480603.1"/>
    <property type="molecule type" value="Genomic_DNA"/>
</dbReference>
<dbReference type="Proteomes" id="UP000789525">
    <property type="component" value="Unassembled WGS sequence"/>
</dbReference>
<keyword evidence="2" id="KW-1185">Reference proteome</keyword>
<sequence length="394" mass="45925">MSYKLFAFCGFFGLVILSPIKFSVYYSKNDMVKNLDDDPVDLPIEIPESFGVLVSYVIFTWVFSLATFYFTFYNYREFSEVRHRYYCKWKNSITTRTVMVTVIPKELQTDQALKEFYESLELGPVKEAVVYRNVRKLRHALEKRAYYLRKLERSYAEYLGNPCTYPNYDPNEALAEFDQDRTIDLSKFVNKHRQKTRTGFLGIFGKEVDKIDYYTNLFDRFDKLVEKGRHGTYNPTSVGFVTFESITSAQHKSLYALNHIIVVPRLHPSPVMCRLKVTFKKQITSGDTNDKNFSTLSLSFSYWRNLTIRQREMLLRSIIVNVAVVIMVIFWSVITTLLSSMLSLDALKEILPWLARLANKNKVLKGFIQGTVPTLLVLLFDAMVPKAMSCRYLL</sequence>
<protein>
    <submittedName>
        <fullName evidence="1">9758_t:CDS:1</fullName>
    </submittedName>
</protein>
<evidence type="ECO:0000313" key="1">
    <source>
        <dbReference type="EMBL" id="CAG8480603.1"/>
    </source>
</evidence>
<name>A0ACA9KNE5_9GLOM</name>
<gene>
    <name evidence="1" type="ORF">ACOLOM_LOCUS1972</name>
</gene>
<evidence type="ECO:0000313" key="2">
    <source>
        <dbReference type="Proteomes" id="UP000789525"/>
    </source>
</evidence>
<reference evidence="1" key="1">
    <citation type="submission" date="2021-06" db="EMBL/GenBank/DDBJ databases">
        <authorList>
            <person name="Kallberg Y."/>
            <person name="Tangrot J."/>
            <person name="Rosling A."/>
        </authorList>
    </citation>
    <scope>NUCLEOTIDE SEQUENCE</scope>
    <source>
        <strain evidence="1">CL356</strain>
    </source>
</reference>
<proteinExistence type="predicted"/>
<comment type="caution">
    <text evidence="1">The sequence shown here is derived from an EMBL/GenBank/DDBJ whole genome shotgun (WGS) entry which is preliminary data.</text>
</comment>